<dbReference type="EMBL" id="KB822714">
    <property type="protein sequence ID" value="ETN44585.1"/>
    <property type="molecule type" value="Genomic_DNA"/>
</dbReference>
<dbReference type="InterPro" id="IPR021858">
    <property type="entry name" value="Fun_TF"/>
</dbReference>
<gene>
    <name evidence="3" type="ORF">HMPREF1541_10255</name>
</gene>
<evidence type="ECO:0008006" key="5">
    <source>
        <dbReference type="Google" id="ProtNLM"/>
    </source>
</evidence>
<dbReference type="AlphaFoldDB" id="W2S7H7"/>
<dbReference type="PANTHER" id="PTHR37534">
    <property type="entry name" value="TRANSCRIPTIONAL ACTIVATOR PROTEIN UGA3"/>
    <property type="match status" value="1"/>
</dbReference>
<dbReference type="HOGENOM" id="CLU_604159_0_0_1"/>
<dbReference type="Proteomes" id="UP000030752">
    <property type="component" value="Unassembled WGS sequence"/>
</dbReference>
<dbReference type="InParanoid" id="W2S7H7"/>
<comment type="subcellular location">
    <subcellularLocation>
        <location evidence="1">Nucleus</location>
    </subcellularLocation>
</comment>
<protein>
    <recommendedName>
        <fullName evidence="5">Transcription factor domain-containing protein</fullName>
    </recommendedName>
</protein>
<keyword evidence="2" id="KW-0539">Nucleus</keyword>
<evidence type="ECO:0000256" key="2">
    <source>
        <dbReference type="ARBA" id="ARBA00023242"/>
    </source>
</evidence>
<reference evidence="3 4" key="1">
    <citation type="submission" date="2013-03" db="EMBL/GenBank/DDBJ databases">
        <title>The Genome Sequence of Phialophora europaea CBS 101466.</title>
        <authorList>
            <consortium name="The Broad Institute Genomics Platform"/>
            <person name="Cuomo C."/>
            <person name="de Hoog S."/>
            <person name="Gorbushina A."/>
            <person name="Walker B."/>
            <person name="Young S.K."/>
            <person name="Zeng Q."/>
            <person name="Gargeya S."/>
            <person name="Fitzgerald M."/>
            <person name="Haas B."/>
            <person name="Abouelleil A."/>
            <person name="Allen A.W."/>
            <person name="Alvarado L."/>
            <person name="Arachchi H.M."/>
            <person name="Berlin A.M."/>
            <person name="Chapman S.B."/>
            <person name="Gainer-Dewar J."/>
            <person name="Goldberg J."/>
            <person name="Griggs A."/>
            <person name="Gujja S."/>
            <person name="Hansen M."/>
            <person name="Howarth C."/>
            <person name="Imamovic A."/>
            <person name="Ireland A."/>
            <person name="Larimer J."/>
            <person name="McCowan C."/>
            <person name="Murphy C."/>
            <person name="Pearson M."/>
            <person name="Poon T.W."/>
            <person name="Priest M."/>
            <person name="Roberts A."/>
            <person name="Saif S."/>
            <person name="Shea T."/>
            <person name="Sisk P."/>
            <person name="Sykes S."/>
            <person name="Wortman J."/>
            <person name="Nusbaum C."/>
            <person name="Birren B."/>
        </authorList>
    </citation>
    <scope>NUCLEOTIDE SEQUENCE [LARGE SCALE GENOMIC DNA]</scope>
    <source>
        <strain evidence="3 4">CBS 101466</strain>
    </source>
</reference>
<organism evidence="3 4">
    <name type="scientific">Cyphellophora europaea (strain CBS 101466)</name>
    <name type="common">Phialophora europaea</name>
    <dbReference type="NCBI Taxonomy" id="1220924"/>
    <lineage>
        <taxon>Eukaryota</taxon>
        <taxon>Fungi</taxon>
        <taxon>Dikarya</taxon>
        <taxon>Ascomycota</taxon>
        <taxon>Pezizomycotina</taxon>
        <taxon>Eurotiomycetes</taxon>
        <taxon>Chaetothyriomycetidae</taxon>
        <taxon>Chaetothyriales</taxon>
        <taxon>Cyphellophoraceae</taxon>
        <taxon>Cyphellophora</taxon>
    </lineage>
</organism>
<keyword evidence="4" id="KW-1185">Reference proteome</keyword>
<proteinExistence type="predicted"/>
<dbReference type="GeneID" id="19977594"/>
<dbReference type="OrthoDB" id="3477330at2759"/>
<dbReference type="PANTHER" id="PTHR37534:SF46">
    <property type="entry name" value="ZN(II)2CYS6 TRANSCRIPTION FACTOR (EUROFUNG)"/>
    <property type="match status" value="1"/>
</dbReference>
<name>W2S7H7_CYPE1</name>
<evidence type="ECO:0000313" key="3">
    <source>
        <dbReference type="EMBL" id="ETN44585.1"/>
    </source>
</evidence>
<accession>W2S7H7</accession>
<dbReference type="RefSeq" id="XP_008713148.1">
    <property type="nucleotide sequence ID" value="XM_008714926.1"/>
</dbReference>
<evidence type="ECO:0000313" key="4">
    <source>
        <dbReference type="Proteomes" id="UP000030752"/>
    </source>
</evidence>
<dbReference type="Pfam" id="PF11951">
    <property type="entry name" value="Fungal_trans_2"/>
    <property type="match status" value="1"/>
</dbReference>
<dbReference type="VEuPathDB" id="FungiDB:HMPREF1541_10255"/>
<dbReference type="GO" id="GO:0005634">
    <property type="term" value="C:nucleus"/>
    <property type="evidence" value="ECO:0007669"/>
    <property type="project" value="UniProtKB-SubCell"/>
</dbReference>
<sequence>MGHRRMALRAMLANAAAHQLCNGGTSDSTFMLAQRKAIKAQRLSLEELATYDAHLPNRGEQGKDHNLPSALDDDAIVASLFLLGPEIIHPTDEISFSKTQSLLKGACFLVSKRHEYFTCKCSLDHPARLDPCYKLESPLFQHAVRTLAYTDIMCCVPCAKAPILDKSYWLDEAIKATRRGAEVLRPDIDLGYCAHMFSILGYCTSAIDQLYRKDVSAFEFNEIQETLSFQLDQAVRSIPDYSNVLTTVPSTFARESAYETERLFAHDGCVTAAICHGLANRIFLLRATNHEWQAPEIYALCCQLSTYVSRIPVDSAVVAIMLWPIWVLGCESYTTTPDLPRERVATLLEVIYEHQRMKNVLLCLGALKQKIWSLASPDVRCASGLGTALQSSWVQYCWQNGIRLLLA</sequence>
<evidence type="ECO:0000256" key="1">
    <source>
        <dbReference type="ARBA" id="ARBA00004123"/>
    </source>
</evidence>